<proteinExistence type="predicted"/>
<accession>A0ABM9D145</accession>
<name>A0ABM9D145_9BACL</name>
<dbReference type="Proteomes" id="UP000838821">
    <property type="component" value="Unassembled WGS sequence"/>
</dbReference>
<organism evidence="1 2">
    <name type="scientific">Paenibacillus allorhizoplanae</name>
    <dbReference type="NCBI Taxonomy" id="2905648"/>
    <lineage>
        <taxon>Bacteria</taxon>
        <taxon>Bacillati</taxon>
        <taxon>Bacillota</taxon>
        <taxon>Bacilli</taxon>
        <taxon>Bacillales</taxon>
        <taxon>Paenibacillaceae</taxon>
        <taxon>Paenibacillus</taxon>
    </lineage>
</organism>
<protein>
    <submittedName>
        <fullName evidence="1">Uncharacterized protein</fullName>
    </submittedName>
</protein>
<comment type="caution">
    <text evidence="1">The sequence shown here is derived from an EMBL/GenBank/DDBJ whole genome shotgun (WGS) entry which is preliminary data.</text>
</comment>
<sequence length="72" mass="8198">MKFEFFNDTGRLVSIHPGTKTSGIKCDMDSIKPLEARTFLLPPGTYPWVKMWDYGEERGLSIFVSAKKDDTP</sequence>
<dbReference type="RefSeq" id="WP_236293578.1">
    <property type="nucleotide sequence ID" value="NZ_CAKMMW010000053.1"/>
</dbReference>
<evidence type="ECO:0000313" key="2">
    <source>
        <dbReference type="Proteomes" id="UP000838821"/>
    </source>
</evidence>
<gene>
    <name evidence="1" type="ORF">PAECIP111891_07063</name>
</gene>
<dbReference type="EMBL" id="CAKMMW010000053">
    <property type="protein sequence ID" value="CAH1232624.1"/>
    <property type="molecule type" value="Genomic_DNA"/>
</dbReference>
<evidence type="ECO:0000313" key="1">
    <source>
        <dbReference type="EMBL" id="CAH1232624.1"/>
    </source>
</evidence>
<keyword evidence="2" id="KW-1185">Reference proteome</keyword>
<reference evidence="1" key="1">
    <citation type="submission" date="2022-01" db="EMBL/GenBank/DDBJ databases">
        <authorList>
            <person name="Criscuolo A."/>
        </authorList>
    </citation>
    <scope>NUCLEOTIDE SEQUENCE</scope>
    <source>
        <strain evidence="1">CIP111891</strain>
    </source>
</reference>